<feature type="domain" description="DUF11" evidence="2">
    <location>
        <begin position="48"/>
        <end position="160"/>
    </location>
</feature>
<reference evidence="3" key="1">
    <citation type="submission" date="2021-12" db="EMBL/GenBank/DDBJ databases">
        <authorList>
            <person name="Rodrigo-Torres L."/>
            <person name="Arahal R. D."/>
            <person name="Lucena T."/>
        </authorList>
    </citation>
    <scope>NUCLEOTIDE SEQUENCE</scope>
    <source>
        <strain evidence="3">CECT 8858</strain>
    </source>
</reference>
<dbReference type="PANTHER" id="PTHR34819">
    <property type="entry name" value="LARGE CYSTEINE-RICH PERIPLASMIC PROTEIN OMCB"/>
    <property type="match status" value="1"/>
</dbReference>
<dbReference type="InterPro" id="IPR001434">
    <property type="entry name" value="OmcB-like_DUF11"/>
</dbReference>
<dbReference type="EMBL" id="CAKLPY010000005">
    <property type="protein sequence ID" value="CAH0997754.1"/>
    <property type="molecule type" value="Genomic_DNA"/>
</dbReference>
<dbReference type="NCBIfam" id="TIGR04131">
    <property type="entry name" value="Bac_Flav_CTERM"/>
    <property type="match status" value="1"/>
</dbReference>
<dbReference type="Pfam" id="PF01345">
    <property type="entry name" value="DUF11"/>
    <property type="match status" value="2"/>
</dbReference>
<evidence type="ECO:0000313" key="3">
    <source>
        <dbReference type="EMBL" id="CAH0997754.1"/>
    </source>
</evidence>
<dbReference type="InterPro" id="IPR047589">
    <property type="entry name" value="DUF11_rpt"/>
</dbReference>
<evidence type="ECO:0000259" key="2">
    <source>
        <dbReference type="Pfam" id="PF01345"/>
    </source>
</evidence>
<comment type="caution">
    <text evidence="3">The sequence shown here is derived from an EMBL/GenBank/DDBJ whole genome shotgun (WGS) entry which is preliminary data.</text>
</comment>
<organism evidence="3 4">
    <name type="scientific">Emticicia aquatica</name>
    <dbReference type="NCBI Taxonomy" id="1681835"/>
    <lineage>
        <taxon>Bacteria</taxon>
        <taxon>Pseudomonadati</taxon>
        <taxon>Bacteroidota</taxon>
        <taxon>Cytophagia</taxon>
        <taxon>Cytophagales</taxon>
        <taxon>Leadbetterellaceae</taxon>
        <taxon>Emticicia</taxon>
    </lineage>
</organism>
<dbReference type="NCBIfam" id="TIGR01451">
    <property type="entry name" value="B_ant_repeat"/>
    <property type="match status" value="2"/>
</dbReference>
<dbReference type="Pfam" id="PF13585">
    <property type="entry name" value="CHU_C"/>
    <property type="match status" value="1"/>
</dbReference>
<keyword evidence="4" id="KW-1185">Reference proteome</keyword>
<evidence type="ECO:0000256" key="1">
    <source>
        <dbReference type="SAM" id="MobiDB-lite"/>
    </source>
</evidence>
<accession>A0ABM9AVJ6</accession>
<dbReference type="Proteomes" id="UP000837932">
    <property type="component" value="Unassembled WGS sequence"/>
</dbReference>
<name>A0ABM9AVJ6_9BACT</name>
<feature type="region of interest" description="Disordered" evidence="1">
    <location>
        <begin position="1285"/>
        <end position="1308"/>
    </location>
</feature>
<evidence type="ECO:0000313" key="4">
    <source>
        <dbReference type="Proteomes" id="UP000837932"/>
    </source>
</evidence>
<dbReference type="InterPro" id="IPR051172">
    <property type="entry name" value="Chlamydia_OmcB"/>
</dbReference>
<sequence>MIYFRLISFYFTLFCVFFLKNTAYCATPLIENSQLVSEKMLTISSTNDVSLQQKVSSTKSKIGEIVTFEVTVLNDGKSEVNGIIVKNILPQGFLVKDISASIGTTQTTNSILHWNLGTLTASKEKETLLIKGVVLDAGILYNLAEIESIVGSDIDSNPNNELFSEDDIAGASVSVPYIYCFDETIELKISAPTGFSSYQWFKDGKLIPNATTKDYTINEIGIFTFSATTTEVGFNCTTQSCSPVIVEKKPQIQVSITDIVKPKCGETSGKISLKVVNTIGSFTYSKDGTNFGADNVFTNLAAGSYLFYAKDENGCVGSIAFTLLKEDSLPTTPIITSDRLICCDKANANLQASGCNGKLTWNTGATTSAITVNTSGTYVATCTNICGVSMQSKSIEIKTATTYTPIIITDKTTICGLEKATLTASNCNGTVKWNNSTTGNQLIVSDSGTYSAVCENICGESVKSNLIIINKKIGSNTIVISGPTQPVCVGSEISLIASGCNSEITWSNGLIGTSIKTIVTKETIYTAICGRSCDFFEGTVTFNSVGGSIGSGISTKYVLTDLAGKILQINSSPTFTNLLEGSYNAIAVVYESSISGLTVGAKIENLKASCIASRENLFTVCKNSLNCDAVGSIKIGVIALPQIVITANQQTICANQPATLTASSCNGTVSWNNNQSGTSITVSSVGTYSAICANSCKSLTSNIINIGLKTDCEPSCNANVPIISASKLSICKSEEIKLSASNCSATVSWSTGQTGSSISVKPVVNSIYYAVCKTSAICVSAISNKITIKLNSVVKPTIICQDSLACLGQKVVLKAEGCEGLVIWSNGNTGTSINIVADGKTTYSAKCKNDECESLFSDSVLIAVGKPNKPFISCKNKNVCYGQKNTLVAQSCAGVVIWSNGQTGEILITEPNSTTQTYSAICQSIYGSCASEKSNEITLVTATQIAKPLTISTITNICPFNTSDLNSAILSELTSVDGQFEFHTLPSPNSLLVTNPSLVSAGNYYVFERNGQGCFSDYATIKVNKTTCEGGGIEPSVKNVDISVNISASTKIAQINDSVRYTIKIKNLSKNKATGIVIRNSLPNELEFISKSTNVFVEKGIISIKIDSLNRGDSTVFSYWTKVLFAGRITNQIELFKLNEIDTLSSNNSSQIILNEQSLFAGISKVAGEPVLIKDKIFDVPFVIYLNNLTNNTLNKIQVVDDLERTFGKGAKILNDTIKIFASTGLVVNKNYTGKGKQTTMLIDSLSSMTKGQVSRLTFTVRVDLSAATDNQFYNLAELTTNGQKDISTNGTNVDPDADGDPTNNQDPTPIKFKIEITPNQPAIGLSLTLVDTEKQDEKCYKLSYLVLVKNFGNTKLTNVSITDSLSKTFADSVSFELVGKVIAGKNSTLVINPSFDGKTDFRLTRSDSLSFLNINQQDSLFFTVKLCTTGKLGPFKNNAFANAIGNKSEVKDTSNDGLVIKIAESTPTILLLNKPANIIIPQGFSPNNDGSNDNFIITLTNDIKLESFDVYNRWGSLVYTDLTGLVTKQGWNGEANSGLRNNKEKLPSGTYFYAIKLKSEQEFKVGFIELVR</sequence>
<dbReference type="PANTHER" id="PTHR34819:SF3">
    <property type="entry name" value="CELL SURFACE PROTEIN"/>
    <property type="match status" value="1"/>
</dbReference>
<dbReference type="InterPro" id="IPR026341">
    <property type="entry name" value="T9SS_type_B"/>
</dbReference>
<feature type="domain" description="DUF11" evidence="2">
    <location>
        <begin position="1041"/>
        <end position="1152"/>
    </location>
</feature>
<protein>
    <recommendedName>
        <fullName evidence="2">DUF11 domain-containing protein</fullName>
    </recommendedName>
</protein>
<gene>
    <name evidence="3" type="ORF">EMA8858_03888</name>
</gene>
<proteinExistence type="predicted"/>